<proteinExistence type="predicted"/>
<evidence type="ECO:0000313" key="3">
    <source>
        <dbReference type="WBParaSite" id="PSAMB.scaffold8063size6684.g30900.t1"/>
    </source>
</evidence>
<evidence type="ECO:0000256" key="1">
    <source>
        <dbReference type="SAM" id="MobiDB-lite"/>
    </source>
</evidence>
<organism evidence="2 3">
    <name type="scientific">Plectus sambesii</name>
    <dbReference type="NCBI Taxonomy" id="2011161"/>
    <lineage>
        <taxon>Eukaryota</taxon>
        <taxon>Metazoa</taxon>
        <taxon>Ecdysozoa</taxon>
        <taxon>Nematoda</taxon>
        <taxon>Chromadorea</taxon>
        <taxon>Plectida</taxon>
        <taxon>Plectina</taxon>
        <taxon>Plectoidea</taxon>
        <taxon>Plectidae</taxon>
        <taxon>Plectus</taxon>
    </lineage>
</organism>
<sequence length="98" mass="10888">MFKLGASFVHRCLRPDRRKRRHPLRRDQYLRASQRAAGSHCRRPSVCANIALHAAASRAVGWLATASSGPPAAAADDDDRPSSSISAYYSAYKHNRRI</sequence>
<reference evidence="3" key="1">
    <citation type="submission" date="2022-11" db="UniProtKB">
        <authorList>
            <consortium name="WormBaseParasite"/>
        </authorList>
    </citation>
    <scope>IDENTIFICATION</scope>
</reference>
<name>A0A914XGR8_9BILA</name>
<dbReference type="Proteomes" id="UP000887566">
    <property type="component" value="Unplaced"/>
</dbReference>
<feature type="region of interest" description="Disordered" evidence="1">
    <location>
        <begin position="17"/>
        <end position="36"/>
    </location>
</feature>
<accession>A0A914XGR8</accession>
<protein>
    <submittedName>
        <fullName evidence="3">Uncharacterized protein</fullName>
    </submittedName>
</protein>
<dbReference type="WBParaSite" id="PSAMB.scaffold8063size6684.g30900.t1">
    <property type="protein sequence ID" value="PSAMB.scaffold8063size6684.g30900.t1"/>
    <property type="gene ID" value="PSAMB.scaffold8063size6684.g30900"/>
</dbReference>
<dbReference type="AlphaFoldDB" id="A0A914XGR8"/>
<keyword evidence="2" id="KW-1185">Reference proteome</keyword>
<evidence type="ECO:0000313" key="2">
    <source>
        <dbReference type="Proteomes" id="UP000887566"/>
    </source>
</evidence>